<proteinExistence type="predicted"/>
<keyword evidence="2" id="KW-1185">Reference proteome</keyword>
<gene>
    <name evidence="1" type="primary">WBGene00282318</name>
</gene>
<sequence length="92" mass="10634">MGRLRTLLDDCEYFVVLSVLFFALSLFASAFMIGMDIIDEMNEFTEKIRSDLEEFQIIADDASETMQDFTLKVIEGVNETVINASYRKTFNR</sequence>
<reference evidence="2" key="1">
    <citation type="journal article" date="2008" name="Nat. Genet.">
        <title>The Pristionchus pacificus genome provides a unique perspective on nematode lifestyle and parasitism.</title>
        <authorList>
            <person name="Dieterich C."/>
            <person name="Clifton S.W."/>
            <person name="Schuster L.N."/>
            <person name="Chinwalla A."/>
            <person name="Delehaunty K."/>
            <person name="Dinkelacker I."/>
            <person name="Fulton L."/>
            <person name="Fulton R."/>
            <person name="Godfrey J."/>
            <person name="Minx P."/>
            <person name="Mitreva M."/>
            <person name="Roeseler W."/>
            <person name="Tian H."/>
            <person name="Witte H."/>
            <person name="Yang S.P."/>
            <person name="Wilson R.K."/>
            <person name="Sommer R.J."/>
        </authorList>
    </citation>
    <scope>NUCLEOTIDE SEQUENCE [LARGE SCALE GENOMIC DNA]</scope>
    <source>
        <strain evidence="2">PS312</strain>
    </source>
</reference>
<dbReference type="AlphaFoldDB" id="A0A2A6BMG8"/>
<accession>A0A2A6BMG8</accession>
<dbReference type="EnsemblMetazoa" id="PPA43949.1">
    <property type="protein sequence ID" value="PPA43949.1"/>
    <property type="gene ID" value="WBGene00282318"/>
</dbReference>
<reference evidence="1" key="2">
    <citation type="submission" date="2022-06" db="UniProtKB">
        <authorList>
            <consortium name="EnsemblMetazoa"/>
        </authorList>
    </citation>
    <scope>IDENTIFICATION</scope>
    <source>
        <strain evidence="1">PS312</strain>
    </source>
</reference>
<organism evidence="1 2">
    <name type="scientific">Pristionchus pacificus</name>
    <name type="common">Parasitic nematode worm</name>
    <dbReference type="NCBI Taxonomy" id="54126"/>
    <lineage>
        <taxon>Eukaryota</taxon>
        <taxon>Metazoa</taxon>
        <taxon>Ecdysozoa</taxon>
        <taxon>Nematoda</taxon>
        <taxon>Chromadorea</taxon>
        <taxon>Rhabditida</taxon>
        <taxon>Rhabditina</taxon>
        <taxon>Diplogasteromorpha</taxon>
        <taxon>Diplogasteroidea</taxon>
        <taxon>Neodiplogasteridae</taxon>
        <taxon>Pristionchus</taxon>
    </lineage>
</organism>
<protein>
    <submittedName>
        <fullName evidence="1">Uncharacterized protein</fullName>
    </submittedName>
</protein>
<name>A0A2A6BMG8_PRIPA</name>
<dbReference type="Proteomes" id="UP000005239">
    <property type="component" value="Unassembled WGS sequence"/>
</dbReference>
<evidence type="ECO:0000313" key="2">
    <source>
        <dbReference type="Proteomes" id="UP000005239"/>
    </source>
</evidence>
<accession>A0A8R1Z3N6</accession>
<evidence type="ECO:0000313" key="1">
    <source>
        <dbReference type="EnsemblMetazoa" id="PPA43949.1"/>
    </source>
</evidence>